<evidence type="ECO:0008006" key="4">
    <source>
        <dbReference type="Google" id="ProtNLM"/>
    </source>
</evidence>
<dbReference type="OrthoDB" id="4955415at2"/>
<feature type="transmembrane region" description="Helical" evidence="1">
    <location>
        <begin position="144"/>
        <end position="163"/>
    </location>
</feature>
<dbReference type="RefSeq" id="WP_136453054.1">
    <property type="nucleotide sequence ID" value="NZ_SSWH01000002.1"/>
</dbReference>
<dbReference type="EMBL" id="SSWH01000002">
    <property type="protein sequence ID" value="THJ67857.1"/>
    <property type="molecule type" value="Genomic_DNA"/>
</dbReference>
<keyword evidence="1" id="KW-0812">Transmembrane</keyword>
<evidence type="ECO:0000313" key="2">
    <source>
        <dbReference type="EMBL" id="THJ67857.1"/>
    </source>
</evidence>
<protein>
    <recommendedName>
        <fullName evidence="4">DUF2569 domain-containing protein</fullName>
    </recommendedName>
</protein>
<feature type="transmembrane region" description="Helical" evidence="1">
    <location>
        <begin position="28"/>
        <end position="49"/>
    </location>
</feature>
<dbReference type="Proteomes" id="UP000305233">
    <property type="component" value="Unassembled WGS sequence"/>
</dbReference>
<keyword evidence="3" id="KW-1185">Reference proteome</keyword>
<proteinExistence type="predicted"/>
<reference evidence="2 3" key="1">
    <citation type="submission" date="2019-04" db="EMBL/GenBank/DDBJ databases">
        <authorList>
            <person name="Liu Q."/>
            <person name="Xin Y.-H."/>
        </authorList>
    </citation>
    <scope>NUCLEOTIDE SEQUENCE [LARGE SCALE GENOMIC DNA]</scope>
    <source>
        <strain evidence="2 3">AM23</strain>
    </source>
</reference>
<keyword evidence="1" id="KW-0472">Membrane</keyword>
<comment type="caution">
    <text evidence="2">The sequence shown here is derived from an EMBL/GenBank/DDBJ whole genome shotgun (WGS) entry which is preliminary data.</text>
</comment>
<dbReference type="AlphaFoldDB" id="A0A4S5E878"/>
<evidence type="ECO:0000256" key="1">
    <source>
        <dbReference type="SAM" id="Phobius"/>
    </source>
</evidence>
<evidence type="ECO:0000313" key="3">
    <source>
        <dbReference type="Proteomes" id="UP000305233"/>
    </source>
</evidence>
<keyword evidence="1" id="KW-1133">Transmembrane helix</keyword>
<accession>A0A4S5E878</accession>
<sequence>MRPPRPEMSDTTPPPVLLTRSPTGTVRLAGWLWFSSVALGLAAVVLRVLDREGQLSYLQETAAEVDATIPAADLETVALIAFWGTVGALLIVFLSEAILVRPFRLGLGWTRWVLTVLLVVNLGATLLASAFLTDDSGTLQPTPVLLSVQALLAVAALILSFLPTSSRWFRDVRTAPGVDPS</sequence>
<feature type="transmembrane region" description="Helical" evidence="1">
    <location>
        <begin position="112"/>
        <end position="132"/>
    </location>
</feature>
<gene>
    <name evidence="2" type="ORF">E8P82_03215</name>
</gene>
<feature type="transmembrane region" description="Helical" evidence="1">
    <location>
        <begin position="80"/>
        <end position="100"/>
    </location>
</feature>
<name>A0A4S5E878_9MICC</name>
<organism evidence="2 3">
    <name type="scientific">Arthrobacter echini</name>
    <dbReference type="NCBI Taxonomy" id="1529066"/>
    <lineage>
        <taxon>Bacteria</taxon>
        <taxon>Bacillati</taxon>
        <taxon>Actinomycetota</taxon>
        <taxon>Actinomycetes</taxon>
        <taxon>Micrococcales</taxon>
        <taxon>Micrococcaceae</taxon>
        <taxon>Arthrobacter</taxon>
    </lineage>
</organism>